<reference evidence="2" key="1">
    <citation type="submission" date="2019-08" db="EMBL/GenBank/DDBJ databases">
        <authorList>
            <person name="Kucharzyk K."/>
            <person name="Murdoch R.W."/>
            <person name="Higgins S."/>
            <person name="Loffler F."/>
        </authorList>
    </citation>
    <scope>NUCLEOTIDE SEQUENCE</scope>
</reference>
<dbReference type="Gene3D" id="2.60.120.200">
    <property type="match status" value="1"/>
</dbReference>
<sequence>MKNLFFFFFFFAFSHLHAQIIFQEDFDGVGGSTAGGAGTYMFPSGWLLVNVDNLTPASSVAYVNEAWERREDFANNVTDSCAFSTSWYSPAGTADDWMWTPPIGPLPVNCRLKWNGVAYDVSYLDGYEVRIMTVAPTGSTGVIGNMVTNSTVLYSTTAESNSWTAHEVSLGSYAGQTVYIGFRNNSYDKFLLLIDDIVVEAIVNNDIAISATDAGPQYTMIPEMLADTVCIPGATIVNNGLMTAHNVSLQVDITNDLGTIVYADTAVADSLTSGSTVHLATDAFINPAAGIYNVHYKAVMDETDAQVSNDSIAKYCVEITDSVYARDNGIVSGSLGIGAGNGGYIGQDFHIPVTTAITSVRMDFFRGYSGKQLGAAIWNMNAGVPDSIVATTDTLFYIDDSARTYIVPVHSPTGSIILTPGDYAVTAIEFDSTLALINCPDIFTAGHVWVNWPTIPTGTWTNIETFGANISHPFMLRLNVGDICSSFSGTAASTAATCATCADGTATASVAGGLAPYTYAWSSGDTTATATGLITGNYGVTVTDSLGCTIELSTFVSFTDGVDESVVSISVYPNPSDGSFTINAVDLNAQQAVIRISDITGRVVYSGVMNNDKFEVSGLSQGVYNLVIEVNGRTDVSKIVVE</sequence>
<organism evidence="2">
    <name type="scientific">bioreactor metagenome</name>
    <dbReference type="NCBI Taxonomy" id="1076179"/>
    <lineage>
        <taxon>unclassified sequences</taxon>
        <taxon>metagenomes</taxon>
        <taxon>ecological metagenomes</taxon>
    </lineage>
</organism>
<name>A0A644WRK2_9ZZZZ</name>
<dbReference type="NCBIfam" id="NF038128">
    <property type="entry name" value="choice_anch_J"/>
    <property type="match status" value="1"/>
</dbReference>
<evidence type="ECO:0000259" key="1">
    <source>
        <dbReference type="Pfam" id="PF18962"/>
    </source>
</evidence>
<feature type="domain" description="Secretion system C-terminal sorting" evidence="1">
    <location>
        <begin position="571"/>
        <end position="641"/>
    </location>
</feature>
<dbReference type="InterPro" id="IPR026444">
    <property type="entry name" value="Secre_tail"/>
</dbReference>
<gene>
    <name evidence="2" type="ORF">SDC9_52671</name>
</gene>
<dbReference type="NCBIfam" id="TIGR04183">
    <property type="entry name" value="Por_Secre_tail"/>
    <property type="match status" value="1"/>
</dbReference>
<dbReference type="AlphaFoldDB" id="A0A644WRK2"/>
<dbReference type="Gene3D" id="2.60.40.740">
    <property type="match status" value="1"/>
</dbReference>
<evidence type="ECO:0000313" key="2">
    <source>
        <dbReference type="EMBL" id="MPM06372.1"/>
    </source>
</evidence>
<protein>
    <recommendedName>
        <fullName evidence="1">Secretion system C-terminal sorting domain-containing protein</fullName>
    </recommendedName>
</protein>
<comment type="caution">
    <text evidence="2">The sequence shown here is derived from an EMBL/GenBank/DDBJ whole genome shotgun (WGS) entry which is preliminary data.</text>
</comment>
<dbReference type="EMBL" id="VSSQ01001222">
    <property type="protein sequence ID" value="MPM06372.1"/>
    <property type="molecule type" value="Genomic_DNA"/>
</dbReference>
<proteinExistence type="predicted"/>
<dbReference type="Pfam" id="PF13573">
    <property type="entry name" value="SprB"/>
    <property type="match status" value="1"/>
</dbReference>
<dbReference type="InterPro" id="IPR025667">
    <property type="entry name" value="SprB_repeat"/>
</dbReference>
<dbReference type="Pfam" id="PF18962">
    <property type="entry name" value="Por_Secre_tail"/>
    <property type="match status" value="1"/>
</dbReference>
<accession>A0A644WRK2</accession>